<dbReference type="PROSITE" id="PS51194">
    <property type="entry name" value="HELICASE_CTER"/>
    <property type="match status" value="1"/>
</dbReference>
<reference evidence="11 12" key="1">
    <citation type="submission" date="2017-11" db="EMBL/GenBank/DDBJ databases">
        <title>De novo assembly and phasing of dikaryotic genomes from two isolates of Puccinia coronata f. sp. avenae, the causal agent of oat crown rust.</title>
        <authorList>
            <person name="Miller M.E."/>
            <person name="Zhang Y."/>
            <person name="Omidvar V."/>
            <person name="Sperschneider J."/>
            <person name="Schwessinger B."/>
            <person name="Raley C."/>
            <person name="Palmer J.M."/>
            <person name="Garnica D."/>
            <person name="Upadhyaya N."/>
            <person name="Rathjen J."/>
            <person name="Taylor J.M."/>
            <person name="Park R.F."/>
            <person name="Dodds P.N."/>
            <person name="Hirsch C.D."/>
            <person name="Kianian S.F."/>
            <person name="Figueroa M."/>
        </authorList>
    </citation>
    <scope>NUCLEOTIDE SEQUENCE [LARGE SCALE GENOMIC DNA]</scope>
    <source>
        <strain evidence="11">12NC29</strain>
    </source>
</reference>
<comment type="function">
    <text evidence="9">RNA helicase.</text>
</comment>
<keyword evidence="4 9" id="KW-0547">Nucleotide-binding</keyword>
<dbReference type="GO" id="GO:0003723">
    <property type="term" value="F:RNA binding"/>
    <property type="evidence" value="ECO:0007669"/>
    <property type="project" value="UniProtKB-UniRule"/>
</dbReference>
<evidence type="ECO:0000256" key="9">
    <source>
        <dbReference type="RuleBase" id="RU365068"/>
    </source>
</evidence>
<comment type="subcellular location">
    <subcellularLocation>
        <location evidence="1">Nucleus</location>
        <location evidence="1">Nucleolus</location>
    </subcellularLocation>
</comment>
<dbReference type="GO" id="GO:0006364">
    <property type="term" value="P:rRNA processing"/>
    <property type="evidence" value="ECO:0007669"/>
    <property type="project" value="UniProtKB-KW"/>
</dbReference>
<dbReference type="CDD" id="cd18787">
    <property type="entry name" value="SF2_C_DEAD"/>
    <property type="match status" value="1"/>
</dbReference>
<dbReference type="Gene3D" id="3.40.50.300">
    <property type="entry name" value="P-loop containing nucleotide triphosphate hydrolases"/>
    <property type="match status" value="1"/>
</dbReference>
<comment type="similarity">
    <text evidence="9">Belongs to the DEAD box helicase family.</text>
</comment>
<comment type="caution">
    <text evidence="11">The sequence shown here is derived from an EMBL/GenBank/DDBJ whole genome shotgun (WGS) entry which is preliminary data.</text>
</comment>
<dbReference type="OrthoDB" id="422663at2759"/>
<proteinExistence type="inferred from homology"/>
<evidence type="ECO:0000256" key="5">
    <source>
        <dbReference type="ARBA" id="ARBA00022801"/>
    </source>
</evidence>
<dbReference type="STRING" id="200324.A0A2N5T6G6"/>
<dbReference type="SMART" id="SM01178">
    <property type="entry name" value="DUF4217"/>
    <property type="match status" value="1"/>
</dbReference>
<keyword evidence="8 9" id="KW-0694">RNA-binding</keyword>
<dbReference type="InterPro" id="IPR025313">
    <property type="entry name" value="SPB4-like_CTE"/>
</dbReference>
<evidence type="ECO:0000313" key="12">
    <source>
        <dbReference type="Proteomes" id="UP000235388"/>
    </source>
</evidence>
<keyword evidence="3" id="KW-0698">rRNA processing</keyword>
<keyword evidence="12" id="KW-1185">Reference proteome</keyword>
<dbReference type="GO" id="GO:0016787">
    <property type="term" value="F:hydrolase activity"/>
    <property type="evidence" value="ECO:0007669"/>
    <property type="project" value="UniProtKB-KW"/>
</dbReference>
<evidence type="ECO:0000256" key="2">
    <source>
        <dbReference type="ARBA" id="ARBA00022517"/>
    </source>
</evidence>
<accession>A0A2N5T6G6</accession>
<protein>
    <recommendedName>
        <fullName evidence="9">ATP-dependent RNA helicase</fullName>
        <ecNumber evidence="9">3.6.4.13</ecNumber>
    </recommendedName>
</protein>
<dbReference type="GO" id="GO:0005730">
    <property type="term" value="C:nucleolus"/>
    <property type="evidence" value="ECO:0007669"/>
    <property type="project" value="UniProtKB-SubCell"/>
</dbReference>
<dbReference type="InterPro" id="IPR001650">
    <property type="entry name" value="Helicase_C-like"/>
</dbReference>
<sequence length="436" mass="47902">MKPGDTVKQSNGFGLGPFQRVLQRHSNGSRLSFDLGVRPHGLAVTYGVNQNALPFYRNQSYSDGFFRNSASFGGSFRGLAMDHVYPVILALAITYGVNQHTLPVCRNQSYYDGFFESGQKIINIHFDGVQHQASLDTSTSCDSVTITQTLTLIPPQDQEGKPIREGRELISLLHSTLLSDSTLILTATTTSSCYLRATSASDAKEKGSADPEAEESEPSKLVKQSQFLPGVKIFRLHGSLDLQTQLASLNAFANSDTKLQGLLILFCTSLAGRGLDVPFVLHVIQYNLPTEGGVTEYLHRVGRTARAGQAGKAWSFLLPSEVGWVDWCKTQQSKNSAAPPKLKEVGVQKLLNDGFGGKTQKDWEVCATDPQMIIERWVVGNEENRNLASMAFNSHIQAYATHPSQEKRLFHVKNLHLGHLAKAFGLREPPKKITTA</sequence>
<evidence type="ECO:0000256" key="8">
    <source>
        <dbReference type="ARBA" id="ARBA00022884"/>
    </source>
</evidence>
<comment type="domain">
    <text evidence="9">The Q motif is unique to and characteristic of the DEAD box family of RNA helicases and controls ATP binding and hydrolysis.</text>
</comment>
<evidence type="ECO:0000259" key="10">
    <source>
        <dbReference type="PROSITE" id="PS51194"/>
    </source>
</evidence>
<dbReference type="Pfam" id="PF00271">
    <property type="entry name" value="Helicase_C"/>
    <property type="match status" value="1"/>
</dbReference>
<dbReference type="SMART" id="SM00490">
    <property type="entry name" value="HELICc"/>
    <property type="match status" value="1"/>
</dbReference>
<evidence type="ECO:0000256" key="7">
    <source>
        <dbReference type="ARBA" id="ARBA00022840"/>
    </source>
</evidence>
<keyword evidence="7 9" id="KW-0067">ATP-binding</keyword>
<dbReference type="AlphaFoldDB" id="A0A2N5T6G6"/>
<dbReference type="EMBL" id="PGCJ01000788">
    <property type="protein sequence ID" value="PLW21050.1"/>
    <property type="molecule type" value="Genomic_DNA"/>
</dbReference>
<evidence type="ECO:0000256" key="1">
    <source>
        <dbReference type="ARBA" id="ARBA00004604"/>
    </source>
</evidence>
<name>A0A2N5T6G6_9BASI</name>
<dbReference type="EC" id="3.6.4.13" evidence="9"/>
<evidence type="ECO:0000256" key="6">
    <source>
        <dbReference type="ARBA" id="ARBA00022806"/>
    </source>
</evidence>
<evidence type="ECO:0000256" key="4">
    <source>
        <dbReference type="ARBA" id="ARBA00022741"/>
    </source>
</evidence>
<keyword evidence="6 9" id="KW-0347">Helicase</keyword>
<dbReference type="GO" id="GO:0005524">
    <property type="term" value="F:ATP binding"/>
    <property type="evidence" value="ECO:0007669"/>
    <property type="project" value="UniProtKB-UniRule"/>
</dbReference>
<keyword evidence="2" id="KW-0690">Ribosome biogenesis</keyword>
<dbReference type="SUPFAM" id="SSF52540">
    <property type="entry name" value="P-loop containing nucleoside triphosphate hydrolases"/>
    <property type="match status" value="1"/>
</dbReference>
<keyword evidence="5 9" id="KW-0378">Hydrolase</keyword>
<dbReference type="Pfam" id="PF13959">
    <property type="entry name" value="CTE_SPB4"/>
    <property type="match status" value="1"/>
</dbReference>
<comment type="catalytic activity">
    <reaction evidence="9">
        <text>ATP + H2O = ADP + phosphate + H(+)</text>
        <dbReference type="Rhea" id="RHEA:13065"/>
        <dbReference type="ChEBI" id="CHEBI:15377"/>
        <dbReference type="ChEBI" id="CHEBI:15378"/>
        <dbReference type="ChEBI" id="CHEBI:30616"/>
        <dbReference type="ChEBI" id="CHEBI:43474"/>
        <dbReference type="ChEBI" id="CHEBI:456216"/>
        <dbReference type="EC" id="3.6.4.13"/>
    </reaction>
</comment>
<evidence type="ECO:0000313" key="11">
    <source>
        <dbReference type="EMBL" id="PLW21050.1"/>
    </source>
</evidence>
<dbReference type="PANTHER" id="PTHR24031">
    <property type="entry name" value="RNA HELICASE"/>
    <property type="match status" value="1"/>
</dbReference>
<organism evidence="11 12">
    <name type="scientific">Puccinia coronata f. sp. avenae</name>
    <dbReference type="NCBI Taxonomy" id="200324"/>
    <lineage>
        <taxon>Eukaryota</taxon>
        <taxon>Fungi</taxon>
        <taxon>Dikarya</taxon>
        <taxon>Basidiomycota</taxon>
        <taxon>Pucciniomycotina</taxon>
        <taxon>Pucciniomycetes</taxon>
        <taxon>Pucciniales</taxon>
        <taxon>Pucciniaceae</taxon>
        <taxon>Puccinia</taxon>
    </lineage>
</organism>
<feature type="domain" description="Helicase C-terminal" evidence="10">
    <location>
        <begin position="165"/>
        <end position="346"/>
    </location>
</feature>
<dbReference type="GO" id="GO:0003724">
    <property type="term" value="F:RNA helicase activity"/>
    <property type="evidence" value="ECO:0007669"/>
    <property type="project" value="UniProtKB-EC"/>
</dbReference>
<dbReference type="Proteomes" id="UP000235388">
    <property type="component" value="Unassembled WGS sequence"/>
</dbReference>
<gene>
    <name evidence="11" type="ORF">PCANC_07327</name>
</gene>
<dbReference type="InterPro" id="IPR027417">
    <property type="entry name" value="P-loop_NTPase"/>
</dbReference>
<evidence type="ECO:0000256" key="3">
    <source>
        <dbReference type="ARBA" id="ARBA00022552"/>
    </source>
</evidence>